<organism evidence="2 3">
    <name type="scientific">Guyanagaster necrorhizus</name>
    <dbReference type="NCBI Taxonomy" id="856835"/>
    <lineage>
        <taxon>Eukaryota</taxon>
        <taxon>Fungi</taxon>
        <taxon>Dikarya</taxon>
        <taxon>Basidiomycota</taxon>
        <taxon>Agaricomycotina</taxon>
        <taxon>Agaricomycetes</taxon>
        <taxon>Agaricomycetidae</taxon>
        <taxon>Agaricales</taxon>
        <taxon>Marasmiineae</taxon>
        <taxon>Physalacriaceae</taxon>
        <taxon>Guyanagaster</taxon>
    </lineage>
</organism>
<accession>A0A9P7VKK0</accession>
<keyword evidence="3" id="KW-1185">Reference proteome</keyword>
<keyword evidence="1" id="KW-1133">Transmembrane helix</keyword>
<dbReference type="Proteomes" id="UP000812287">
    <property type="component" value="Unassembled WGS sequence"/>
</dbReference>
<sequence length="202" mass="23040">MILYLTIWFEKLLRTEVTFEGVIRWFVGTCLFISACILASFGTIHTIFDDRESSLSVLRYVILRHTQNSLSPAGLYYKLMVWFKDCLVDAEGDSGGNGKIDLLNRYSSMPSFAVQGLKEFLWELVDVFVVRYKREPTTKQIQTYEACKVSNSDLAPELPAGEYSTKQEKLDNPAWLIGTLEAMGHQMRCFSKQTKASVRVPL</sequence>
<keyword evidence="1" id="KW-0812">Transmembrane</keyword>
<evidence type="ECO:0000313" key="2">
    <source>
        <dbReference type="EMBL" id="KAG7442419.1"/>
    </source>
</evidence>
<dbReference type="GeneID" id="66100683"/>
<keyword evidence="1" id="KW-0472">Membrane</keyword>
<proteinExistence type="predicted"/>
<gene>
    <name evidence="2" type="ORF">BT62DRAFT_1037154</name>
</gene>
<protein>
    <submittedName>
        <fullName evidence="2">Uncharacterized protein</fullName>
    </submittedName>
</protein>
<dbReference type="EMBL" id="MU250551">
    <property type="protein sequence ID" value="KAG7442419.1"/>
    <property type="molecule type" value="Genomic_DNA"/>
</dbReference>
<dbReference type="AlphaFoldDB" id="A0A9P7VKK0"/>
<name>A0A9P7VKK0_9AGAR</name>
<feature type="transmembrane region" description="Helical" evidence="1">
    <location>
        <begin position="22"/>
        <end position="44"/>
    </location>
</feature>
<comment type="caution">
    <text evidence="2">The sequence shown here is derived from an EMBL/GenBank/DDBJ whole genome shotgun (WGS) entry which is preliminary data.</text>
</comment>
<reference evidence="2" key="1">
    <citation type="submission" date="2020-11" db="EMBL/GenBank/DDBJ databases">
        <title>Adaptations for nitrogen fixation in a non-lichenized fungal sporocarp promotes dispersal by wood-feeding termites.</title>
        <authorList>
            <consortium name="DOE Joint Genome Institute"/>
            <person name="Koch R.A."/>
            <person name="Yoon G."/>
            <person name="Arayal U."/>
            <person name="Lail K."/>
            <person name="Amirebrahimi M."/>
            <person name="Labutti K."/>
            <person name="Lipzen A."/>
            <person name="Riley R."/>
            <person name="Barry K."/>
            <person name="Henrissat B."/>
            <person name="Grigoriev I.V."/>
            <person name="Herr J.R."/>
            <person name="Aime M.C."/>
        </authorList>
    </citation>
    <scope>NUCLEOTIDE SEQUENCE</scope>
    <source>
        <strain evidence="2">MCA 3950</strain>
    </source>
</reference>
<evidence type="ECO:0000313" key="3">
    <source>
        <dbReference type="Proteomes" id="UP000812287"/>
    </source>
</evidence>
<dbReference type="RefSeq" id="XP_043035919.1">
    <property type="nucleotide sequence ID" value="XM_043178393.1"/>
</dbReference>
<dbReference type="OrthoDB" id="2747778at2759"/>
<evidence type="ECO:0000256" key="1">
    <source>
        <dbReference type="SAM" id="Phobius"/>
    </source>
</evidence>